<organism evidence="1 2">
    <name type="scientific">Acaulospora colombiana</name>
    <dbReference type="NCBI Taxonomy" id="27376"/>
    <lineage>
        <taxon>Eukaryota</taxon>
        <taxon>Fungi</taxon>
        <taxon>Fungi incertae sedis</taxon>
        <taxon>Mucoromycota</taxon>
        <taxon>Glomeromycotina</taxon>
        <taxon>Glomeromycetes</taxon>
        <taxon>Diversisporales</taxon>
        <taxon>Acaulosporaceae</taxon>
        <taxon>Acaulospora</taxon>
    </lineage>
</organism>
<reference evidence="1" key="1">
    <citation type="submission" date="2021-06" db="EMBL/GenBank/DDBJ databases">
        <authorList>
            <person name="Kallberg Y."/>
            <person name="Tangrot J."/>
            <person name="Rosling A."/>
        </authorList>
    </citation>
    <scope>NUCLEOTIDE SEQUENCE</scope>
    <source>
        <strain evidence="1">CL356</strain>
    </source>
</reference>
<comment type="caution">
    <text evidence="1">The sequence shown here is derived from an EMBL/GenBank/DDBJ whole genome shotgun (WGS) entry which is preliminary data.</text>
</comment>
<name>A0ACA9JVX2_9GLOM</name>
<evidence type="ECO:0000313" key="1">
    <source>
        <dbReference type="EMBL" id="CAG8439194.1"/>
    </source>
</evidence>
<protein>
    <submittedName>
        <fullName evidence="1">252_t:CDS:1</fullName>
    </submittedName>
</protein>
<keyword evidence="2" id="KW-1185">Reference proteome</keyword>
<gene>
    <name evidence="1" type="ORF">ACOLOM_LOCUS118</name>
</gene>
<proteinExistence type="predicted"/>
<evidence type="ECO:0000313" key="2">
    <source>
        <dbReference type="Proteomes" id="UP000789525"/>
    </source>
</evidence>
<sequence length="129" mass="14681">MPKTRLERTQEKNLQLNEDFINEINQTNSQNAMQRWRGWSDELLNFLSSPRQIGDIFARTTNLPYFADTGAYALSFSNTPKNGKFRLSQGKVHVAVGFVDLDLLLQATILQNKDLVEQPAKFIGYEGSV</sequence>
<accession>A0ACA9JVX2</accession>
<dbReference type="EMBL" id="CAJVPT010000123">
    <property type="protein sequence ID" value="CAG8439194.1"/>
    <property type="molecule type" value="Genomic_DNA"/>
</dbReference>
<dbReference type="Proteomes" id="UP000789525">
    <property type="component" value="Unassembled WGS sequence"/>
</dbReference>